<proteinExistence type="predicted"/>
<accession>A0A841ENA0</accession>
<dbReference type="AlphaFoldDB" id="A0A841ENA0"/>
<dbReference type="Proteomes" id="UP000524404">
    <property type="component" value="Unassembled WGS sequence"/>
</dbReference>
<gene>
    <name evidence="2" type="ORF">HNP25_000858</name>
</gene>
<feature type="region of interest" description="Disordered" evidence="1">
    <location>
        <begin position="35"/>
        <end position="60"/>
    </location>
</feature>
<evidence type="ECO:0000256" key="1">
    <source>
        <dbReference type="SAM" id="MobiDB-lite"/>
    </source>
</evidence>
<organism evidence="2 3">
    <name type="scientific">Arcicella rosea</name>
    <dbReference type="NCBI Taxonomy" id="502909"/>
    <lineage>
        <taxon>Bacteria</taxon>
        <taxon>Pseudomonadati</taxon>
        <taxon>Bacteroidota</taxon>
        <taxon>Cytophagia</taxon>
        <taxon>Cytophagales</taxon>
        <taxon>Flectobacillaceae</taxon>
        <taxon>Arcicella</taxon>
    </lineage>
</organism>
<reference evidence="2 3" key="1">
    <citation type="submission" date="2020-08" db="EMBL/GenBank/DDBJ databases">
        <title>Functional genomics of gut bacteria from endangered species of beetles.</title>
        <authorList>
            <person name="Carlos-Shanley C."/>
        </authorList>
    </citation>
    <scope>NUCLEOTIDE SEQUENCE [LARGE SCALE GENOMIC DNA]</scope>
    <source>
        <strain evidence="2 3">S00070</strain>
    </source>
</reference>
<dbReference type="EMBL" id="JACHKT010000004">
    <property type="protein sequence ID" value="MBB6002208.1"/>
    <property type="molecule type" value="Genomic_DNA"/>
</dbReference>
<keyword evidence="3" id="KW-1185">Reference proteome</keyword>
<sequence length="60" mass="6536">MKTRNKLSSIDDSMFNVIENRKLALLFGGATGSTTTVTYSKKKKTNTTSNDGSDSYPGEQ</sequence>
<comment type="caution">
    <text evidence="2">The sequence shown here is derived from an EMBL/GenBank/DDBJ whole genome shotgun (WGS) entry which is preliminary data.</text>
</comment>
<name>A0A841ENA0_9BACT</name>
<evidence type="ECO:0000313" key="2">
    <source>
        <dbReference type="EMBL" id="MBB6002208.1"/>
    </source>
</evidence>
<evidence type="ECO:0000313" key="3">
    <source>
        <dbReference type="Proteomes" id="UP000524404"/>
    </source>
</evidence>
<protein>
    <submittedName>
        <fullName evidence="2">Uncharacterized protein</fullName>
    </submittedName>
</protein>
<dbReference type="RefSeq" id="WP_184130783.1">
    <property type="nucleotide sequence ID" value="NZ_JACHKT010000004.1"/>
</dbReference>